<reference evidence="3 4" key="1">
    <citation type="submission" date="2011-04" db="EMBL/GenBank/DDBJ databases">
        <authorList>
            <person name="Muzny D."/>
            <person name="Qin X."/>
            <person name="Deng J."/>
            <person name="Jiang H."/>
            <person name="Liu Y."/>
            <person name="Qu J."/>
            <person name="Song X.-Z."/>
            <person name="Zhang L."/>
            <person name="Thornton R."/>
            <person name="Coyle M."/>
            <person name="Francisco L."/>
            <person name="Jackson L."/>
            <person name="Javaid M."/>
            <person name="Korchina V."/>
            <person name="Kovar C."/>
            <person name="Mata R."/>
            <person name="Mathew T."/>
            <person name="Ngo R."/>
            <person name="Nguyen L."/>
            <person name="Nguyen N."/>
            <person name="Okwuonu G."/>
            <person name="Ongeri F."/>
            <person name="Pham C."/>
            <person name="Simmons D."/>
            <person name="Wilczek-Boney K."/>
            <person name="Hale W."/>
            <person name="Jakkamsetti A."/>
            <person name="Pham P."/>
            <person name="Ruth R."/>
            <person name="San Lucas F."/>
            <person name="Warren J."/>
            <person name="Zhang J."/>
            <person name="Zhao Z."/>
            <person name="Zhou C."/>
            <person name="Zhu D."/>
            <person name="Lee S."/>
            <person name="Bess C."/>
            <person name="Blankenburg K."/>
            <person name="Forbes L."/>
            <person name="Fu Q."/>
            <person name="Gubbala S."/>
            <person name="Hirani K."/>
            <person name="Jayaseelan J.C."/>
            <person name="Lara F."/>
            <person name="Munidasa M."/>
            <person name="Palculict T."/>
            <person name="Patil S."/>
            <person name="Pu L.-L."/>
            <person name="Saada N."/>
            <person name="Tang L."/>
            <person name="Weissenberger G."/>
            <person name="Zhu Y."/>
            <person name="Hemphill L."/>
            <person name="Shang Y."/>
            <person name="Youmans B."/>
            <person name="Ayvaz T."/>
            <person name="Ross M."/>
            <person name="Santibanez J."/>
            <person name="Aqrawi P."/>
            <person name="Gross S."/>
            <person name="Joshi V."/>
            <person name="Fowler G."/>
            <person name="Nazareth L."/>
            <person name="Reid J."/>
            <person name="Worley K."/>
            <person name="Petrosino J."/>
            <person name="Highlander S."/>
            <person name="Gibbs R."/>
        </authorList>
    </citation>
    <scope>NUCLEOTIDE SEQUENCE [LARGE SCALE GENOMIC DNA]</scope>
    <source>
        <strain evidence="3 4">DSM 3688</strain>
    </source>
</reference>
<dbReference type="AlphaFoldDB" id="F9D776"/>
<dbReference type="HOGENOM" id="CLU_178314_0_0_10"/>
<dbReference type="EMBL" id="AFPW01000053">
    <property type="protein sequence ID" value="EGQ11442.1"/>
    <property type="molecule type" value="Genomic_DNA"/>
</dbReference>
<keyword evidence="5" id="KW-1185">Reference proteome</keyword>
<dbReference type="STRING" id="908937.Prede_2514"/>
<dbReference type="PATRIC" id="fig|908937.9.peg.2657"/>
<evidence type="ECO:0000313" key="2">
    <source>
        <dbReference type="EMBL" id="AGB29810.1"/>
    </source>
</evidence>
<dbReference type="KEGG" id="pdt:Prede_2514"/>
<evidence type="ECO:0000313" key="3">
    <source>
        <dbReference type="EMBL" id="EGQ11442.1"/>
    </source>
</evidence>
<dbReference type="KEGG" id="pdt:Prede_2575"/>
<reference evidence="1" key="2">
    <citation type="submission" date="2012-02" db="EMBL/GenBank/DDBJ databases">
        <title>Complete sequence of chromosome 2 of Prevotella dentalis DSM 3688.</title>
        <authorList>
            <consortium name="US DOE Joint Genome Institute (JGI-PGF)"/>
            <person name="Lucas S."/>
            <person name="Copeland A."/>
            <person name="Lapidus A."/>
            <person name="Glavina del Rio T."/>
            <person name="Dalin E."/>
            <person name="Tice H."/>
            <person name="Bruce D."/>
            <person name="Goodwin L."/>
            <person name="Pitluck S."/>
            <person name="Peters L."/>
            <person name="Mikhailova N."/>
            <person name="Chertkov O."/>
            <person name="Kyrpides N."/>
            <person name="Mavromatis K."/>
            <person name="Ivanova N."/>
            <person name="Brettin T."/>
            <person name="Detter J.C."/>
            <person name="Han C."/>
            <person name="Larimer F."/>
            <person name="Land M."/>
            <person name="Hauser L."/>
            <person name="Markowitz V."/>
            <person name="Cheng J.-F."/>
            <person name="Hugenholtz P."/>
            <person name="Woyke T."/>
            <person name="Wu D."/>
            <person name="Gronow S."/>
            <person name="Wellnitz S."/>
            <person name="Brambilla E."/>
            <person name="Klenk H.-P."/>
            <person name="Eisen J.A."/>
        </authorList>
    </citation>
    <scope>NUCLEOTIDE SEQUENCE</scope>
    <source>
        <strain evidence="1">DSM 3688</strain>
    </source>
</reference>
<dbReference type="EMBL" id="CP003369">
    <property type="protein sequence ID" value="AGB29759.1"/>
    <property type="molecule type" value="Genomic_DNA"/>
</dbReference>
<name>F9D776_PREDD</name>
<evidence type="ECO:0000313" key="5">
    <source>
        <dbReference type="Proteomes" id="UP000010862"/>
    </source>
</evidence>
<protein>
    <submittedName>
        <fullName evidence="3">Uncharacterized protein</fullName>
    </submittedName>
</protein>
<dbReference type="Proteomes" id="UP000007820">
    <property type="component" value="Unassembled WGS sequence"/>
</dbReference>
<sequence length="96" mass="10133">MQQVQDRQSLLDIALQTAGSVEAGMDLAVRNGISVSDDLSDGLELSTAPIIDTKVKQQYDMQGIRPATATSLDELAGYSPSGIGEMCVGVDFEVSI</sequence>
<organism evidence="3 4">
    <name type="scientific">Prevotella dentalis (strain ATCC 49559 / DSM 3688 / JCM 13448 / NCTC 12043 / ES 2772)</name>
    <name type="common">Mitsuokella dentalis</name>
    <dbReference type="NCBI Taxonomy" id="908937"/>
    <lineage>
        <taxon>Bacteria</taxon>
        <taxon>Pseudomonadati</taxon>
        <taxon>Bacteroidota</taxon>
        <taxon>Bacteroidia</taxon>
        <taxon>Bacteroidales</taxon>
        <taxon>Prevotellaceae</taxon>
        <taxon>Prevotella</taxon>
    </lineage>
</organism>
<dbReference type="RefSeq" id="WP_005847837.1">
    <property type="nucleotide sequence ID" value="NC_019968.1"/>
</dbReference>
<gene>
    <name evidence="1" type="ordered locus">Prede_2514</name>
    <name evidence="2" type="ordered locus">Prede_2575</name>
    <name evidence="3" type="ORF">HMPREF9136_2704</name>
</gene>
<proteinExistence type="predicted"/>
<accession>F9D776</accession>
<evidence type="ECO:0000313" key="1">
    <source>
        <dbReference type="EMBL" id="AGB29759.1"/>
    </source>
</evidence>
<dbReference type="eggNOG" id="ENOG5033C61">
    <property type="taxonomic scope" value="Bacteria"/>
</dbReference>
<dbReference type="Proteomes" id="UP000010862">
    <property type="component" value="Chromosome 2"/>
</dbReference>
<evidence type="ECO:0000313" key="4">
    <source>
        <dbReference type="Proteomes" id="UP000007820"/>
    </source>
</evidence>
<dbReference type="EMBL" id="CP003369">
    <property type="protein sequence ID" value="AGB29810.1"/>
    <property type="molecule type" value="Genomic_DNA"/>
</dbReference>
<dbReference type="OrthoDB" id="1100373at2"/>